<keyword evidence="4" id="KW-0560">Oxidoreductase</keyword>
<keyword evidence="3" id="KW-0274">FAD</keyword>
<dbReference type="SUPFAM" id="SSF54373">
    <property type="entry name" value="FAD-linked reductases, C-terminal domain"/>
    <property type="match status" value="1"/>
</dbReference>
<accession>A0A1A9KDN9</accession>
<protein>
    <submittedName>
        <fullName evidence="7">GMC family oxidoreductase</fullName>
    </submittedName>
</protein>
<comment type="similarity">
    <text evidence="1">Belongs to the GMC oxidoreductase family.</text>
</comment>
<dbReference type="GO" id="GO:0016614">
    <property type="term" value="F:oxidoreductase activity, acting on CH-OH group of donors"/>
    <property type="evidence" value="ECO:0007669"/>
    <property type="project" value="InterPro"/>
</dbReference>
<name>A0A1A9KDN9_9PSED</name>
<dbReference type="InterPro" id="IPR007867">
    <property type="entry name" value="GMC_OxRtase_C"/>
</dbReference>
<sequence length="595" mass="65245">MAQVLKKVDAVIVGFGWTGAIMAKELTEAGLQVVALERGPARDTYPDGVYPQTMDELTYNSRKKLFMDISRETVTLRHGLSDLAVPYRQFGAFLPGTGTGGAGLHWSGVHFRVDPVELRLRSHYEERYGKAFIPEGMTIQDFGVSYDELEPYFDFAEKVFGTSGTAWSIKGQVVGRDKGGNPFAADRSSDFPLPAQKNTVSAQLFEKAAREVGYHPYNLPSANTSGPYTNPYGAQMGPCNFCGFCSGYACYMYSKASPNVNILPALRQVPNFELRNNAHVLRVNLNAEKDLATGVTYVDAQGREVEQPADLVILGAFQFNNVRLMLLSGIGKPYDPLRNEGVVGRNFAFQNISTVSAFFDKASHHTNPFIGAGGNGVAVDDFNADNFDHGPHGFVGGSPFWVNQAGTKPIAGAKVPPGTPKWGSAWKAALADSYRHMLAMDTHGAHQSYRDNYLDLDPVYKDAYGQPLLRMTFDWKDNDVKMNRFMVAQMRKIADAMGAKVVTAPMKEFGQHFDATVYQTTHLNGGAIMGTDPKTSALNRYLQVWDVHNVFVPGASAFPQGLGYNPTGLVAALTYWSARAIREVYLKHPGPLVQA</sequence>
<evidence type="ECO:0000313" key="7">
    <source>
        <dbReference type="EMBL" id="ANI15628.1"/>
    </source>
</evidence>
<feature type="domain" description="Glucose-methanol-choline oxidoreductase C-terminal" evidence="6">
    <location>
        <begin position="450"/>
        <end position="573"/>
    </location>
</feature>
<feature type="domain" description="Glucose-methanol-choline oxidoreductase N-terminal" evidence="5">
    <location>
        <begin position="231"/>
        <end position="348"/>
    </location>
</feature>
<keyword evidence="2" id="KW-0285">Flavoprotein</keyword>
<dbReference type="EMBL" id="CP015878">
    <property type="protein sequence ID" value="ANI15628.1"/>
    <property type="molecule type" value="Genomic_DNA"/>
</dbReference>
<evidence type="ECO:0000259" key="5">
    <source>
        <dbReference type="Pfam" id="PF00732"/>
    </source>
</evidence>
<dbReference type="InterPro" id="IPR000172">
    <property type="entry name" value="GMC_OxRdtase_N"/>
</dbReference>
<dbReference type="PANTHER" id="PTHR46056:SF12">
    <property type="entry name" value="LONG-CHAIN-ALCOHOL OXIDASE"/>
    <property type="match status" value="1"/>
</dbReference>
<evidence type="ECO:0000259" key="6">
    <source>
        <dbReference type="Pfam" id="PF05199"/>
    </source>
</evidence>
<dbReference type="SUPFAM" id="SSF51905">
    <property type="entry name" value="FAD/NAD(P)-binding domain"/>
    <property type="match status" value="1"/>
</dbReference>
<dbReference type="Pfam" id="PF00732">
    <property type="entry name" value="GMC_oxred_N"/>
    <property type="match status" value="1"/>
</dbReference>
<evidence type="ECO:0000256" key="2">
    <source>
        <dbReference type="ARBA" id="ARBA00022630"/>
    </source>
</evidence>
<evidence type="ECO:0000256" key="4">
    <source>
        <dbReference type="ARBA" id="ARBA00023002"/>
    </source>
</evidence>
<dbReference type="Pfam" id="PF05199">
    <property type="entry name" value="GMC_oxred_C"/>
    <property type="match status" value="1"/>
</dbReference>
<dbReference type="Proteomes" id="UP000077748">
    <property type="component" value="Chromosome"/>
</dbReference>
<dbReference type="PANTHER" id="PTHR46056">
    <property type="entry name" value="LONG-CHAIN-ALCOHOL OXIDASE"/>
    <property type="match status" value="1"/>
</dbReference>
<evidence type="ECO:0000256" key="1">
    <source>
        <dbReference type="ARBA" id="ARBA00010790"/>
    </source>
</evidence>
<proteinExistence type="inferred from homology"/>
<dbReference type="RefSeq" id="WP_043271788.1">
    <property type="nucleotide sequence ID" value="NZ_BDGS01000001.1"/>
</dbReference>
<organism evidence="7 8">
    <name type="scientific">Pseudomonas citronellolis</name>
    <dbReference type="NCBI Taxonomy" id="53408"/>
    <lineage>
        <taxon>Bacteria</taxon>
        <taxon>Pseudomonadati</taxon>
        <taxon>Pseudomonadota</taxon>
        <taxon>Gammaproteobacteria</taxon>
        <taxon>Pseudomonadales</taxon>
        <taxon>Pseudomonadaceae</taxon>
        <taxon>Pseudomonas</taxon>
    </lineage>
</organism>
<dbReference type="GO" id="GO:0050660">
    <property type="term" value="F:flavin adenine dinucleotide binding"/>
    <property type="evidence" value="ECO:0007669"/>
    <property type="project" value="InterPro"/>
</dbReference>
<reference evidence="7 8" key="1">
    <citation type="submission" date="2016-05" db="EMBL/GenBank/DDBJ databases">
        <title>Genome Sequence of Pseudomonas citronellolis Strain SJTE-3, an Estrogens and Persistent Organic Pollutants degradation strain.</title>
        <authorList>
            <person name="Liang R."/>
        </authorList>
    </citation>
    <scope>NUCLEOTIDE SEQUENCE [LARGE SCALE GENOMIC DNA]</scope>
    <source>
        <strain evidence="7 8">SJTE-3</strain>
    </source>
</reference>
<gene>
    <name evidence="7" type="ORF">A9C11_17300</name>
</gene>
<dbReference type="AlphaFoldDB" id="A0A1A9KDN9"/>
<dbReference type="InterPro" id="IPR036188">
    <property type="entry name" value="FAD/NAD-bd_sf"/>
</dbReference>
<evidence type="ECO:0000313" key="8">
    <source>
        <dbReference type="Proteomes" id="UP000077748"/>
    </source>
</evidence>
<evidence type="ECO:0000256" key="3">
    <source>
        <dbReference type="ARBA" id="ARBA00022827"/>
    </source>
</evidence>
<dbReference type="Gene3D" id="3.50.50.60">
    <property type="entry name" value="FAD/NAD(P)-binding domain"/>
    <property type="match status" value="2"/>
</dbReference>